<dbReference type="CDD" id="cd01941">
    <property type="entry name" value="YeiC_kinase_like"/>
    <property type="match status" value="1"/>
</dbReference>
<dbReference type="PANTHER" id="PTHR10584">
    <property type="entry name" value="SUGAR KINASE"/>
    <property type="match status" value="1"/>
</dbReference>
<evidence type="ECO:0000256" key="1">
    <source>
        <dbReference type="ARBA" id="ARBA00022679"/>
    </source>
</evidence>
<keyword evidence="1" id="KW-0808">Transferase</keyword>
<feature type="domain" description="Carbohydrate kinase PfkB" evidence="3">
    <location>
        <begin position="26"/>
        <end position="289"/>
    </location>
</feature>
<keyword evidence="5" id="KW-1185">Reference proteome</keyword>
<protein>
    <submittedName>
        <fullName evidence="4">Carbohydrate kinase family protein</fullName>
    </submittedName>
</protein>
<dbReference type="GO" id="GO:0016301">
    <property type="term" value="F:kinase activity"/>
    <property type="evidence" value="ECO:0007669"/>
    <property type="project" value="UniProtKB-KW"/>
</dbReference>
<dbReference type="EMBL" id="JAICBX010000001">
    <property type="protein sequence ID" value="MBW8636462.1"/>
    <property type="molecule type" value="Genomic_DNA"/>
</dbReference>
<evidence type="ECO:0000313" key="5">
    <source>
        <dbReference type="Proteomes" id="UP001196509"/>
    </source>
</evidence>
<evidence type="ECO:0000313" key="4">
    <source>
        <dbReference type="EMBL" id="MBW8636462.1"/>
    </source>
</evidence>
<dbReference type="SUPFAM" id="SSF53613">
    <property type="entry name" value="Ribokinase-like"/>
    <property type="match status" value="1"/>
</dbReference>
<sequence>MARIFVLGGAHLDRRAQISTRTIPGASNPGRWREEPGGGGFNAARNLAQLGNTVTMVSVGGGDAAAEAVERRAADAGVDFRQQIFLDRTTPSYSAILEQDGNLLIAVADMELYDRFGPRQFSRRHIREAVEASEWILCDANFQTASLAALVSAAAQNGKPVAAIAISPAKVVRLAPLLDQLSVLFLNEAEARELCGPDSDADAWPDALRERGLRCAVITRGARPVIAFDGERAFSVETREADGLADVTGAGDALAAATLDGLARGLELAEAVRSGVAAAWITVRSAEAVATALDGPALNAATAGIAPATIFNRQTTGYPA</sequence>
<dbReference type="InterPro" id="IPR029056">
    <property type="entry name" value="Ribokinase-like"/>
</dbReference>
<dbReference type="Proteomes" id="UP001196509">
    <property type="component" value="Unassembled WGS sequence"/>
</dbReference>
<dbReference type="AlphaFoldDB" id="A0AAE2ZKR1"/>
<dbReference type="PANTHER" id="PTHR10584:SF166">
    <property type="entry name" value="RIBOKINASE"/>
    <property type="match status" value="1"/>
</dbReference>
<dbReference type="RefSeq" id="WP_220227142.1">
    <property type="nucleotide sequence ID" value="NZ_JAICBX010000001.1"/>
</dbReference>
<proteinExistence type="predicted"/>
<dbReference type="Pfam" id="PF00294">
    <property type="entry name" value="PfkB"/>
    <property type="match status" value="1"/>
</dbReference>
<dbReference type="GO" id="GO:0005829">
    <property type="term" value="C:cytosol"/>
    <property type="evidence" value="ECO:0007669"/>
    <property type="project" value="TreeGrafter"/>
</dbReference>
<keyword evidence="2 4" id="KW-0418">Kinase</keyword>
<dbReference type="InterPro" id="IPR011611">
    <property type="entry name" value="PfkB_dom"/>
</dbReference>
<organism evidence="4 5">
    <name type="scientific">Flavimaribacter sediminis</name>
    <dbReference type="NCBI Taxonomy" id="2865987"/>
    <lineage>
        <taxon>Bacteria</taxon>
        <taxon>Pseudomonadati</taxon>
        <taxon>Pseudomonadota</taxon>
        <taxon>Alphaproteobacteria</taxon>
        <taxon>Hyphomicrobiales</taxon>
        <taxon>Rhizobiaceae</taxon>
        <taxon>Flavimaribacter</taxon>
    </lineage>
</organism>
<evidence type="ECO:0000256" key="2">
    <source>
        <dbReference type="ARBA" id="ARBA00022777"/>
    </source>
</evidence>
<reference evidence="4" key="1">
    <citation type="submission" date="2021-08" db="EMBL/GenBank/DDBJ databases">
        <title>Hoeflea bacterium WL0058 sp. nov., isolated from the sediment.</title>
        <authorList>
            <person name="Wang L."/>
            <person name="Zhang D."/>
        </authorList>
    </citation>
    <scope>NUCLEOTIDE SEQUENCE</scope>
    <source>
        <strain evidence="4">WL0058</strain>
    </source>
</reference>
<accession>A0AAE2ZKR1</accession>
<gene>
    <name evidence="4" type="ORF">K1W69_04605</name>
</gene>
<dbReference type="Gene3D" id="3.40.1190.20">
    <property type="match status" value="1"/>
</dbReference>
<evidence type="ECO:0000259" key="3">
    <source>
        <dbReference type="Pfam" id="PF00294"/>
    </source>
</evidence>
<name>A0AAE2ZKR1_9HYPH</name>
<comment type="caution">
    <text evidence="4">The sequence shown here is derived from an EMBL/GenBank/DDBJ whole genome shotgun (WGS) entry which is preliminary data.</text>
</comment>